<keyword evidence="1" id="KW-0812">Transmembrane</keyword>
<evidence type="ECO:0000313" key="2">
    <source>
        <dbReference type="EMBL" id="PJA62752.1"/>
    </source>
</evidence>
<proteinExistence type="predicted"/>
<keyword evidence="1" id="KW-1133">Transmembrane helix</keyword>
<dbReference type="EMBL" id="PFWH01000155">
    <property type="protein sequence ID" value="PJA62752.1"/>
    <property type="molecule type" value="Genomic_DNA"/>
</dbReference>
<reference evidence="3" key="1">
    <citation type="submission" date="2017-09" db="EMBL/GenBank/DDBJ databases">
        <title>Depth-based differentiation of microbial function through sediment-hosted aquifers and enrichment of novel symbionts in the deep terrestrial subsurface.</title>
        <authorList>
            <person name="Probst A.J."/>
            <person name="Ladd B."/>
            <person name="Jarett J.K."/>
            <person name="Geller-Mcgrath D.E."/>
            <person name="Sieber C.M.K."/>
            <person name="Emerson J.B."/>
            <person name="Anantharaman K."/>
            <person name="Thomas B.C."/>
            <person name="Malmstrom R."/>
            <person name="Stieglmeier M."/>
            <person name="Klingl A."/>
            <person name="Woyke T."/>
            <person name="Ryan C.M."/>
            <person name="Banfield J.F."/>
        </authorList>
    </citation>
    <scope>NUCLEOTIDE SEQUENCE [LARGE SCALE GENOMIC DNA]</scope>
</reference>
<feature type="non-terminal residue" evidence="2">
    <location>
        <position position="160"/>
    </location>
</feature>
<sequence>MASKEEIIKQLDEEISSKRKQISDSVSKENLEKINSELDQRIFLANNSFLKEVRSLSLISVTAAPFSLTLLLSGLEIEKTLLVVAFVFLIMDVLFLNIGVWYLNSQFKRSTMSQKLEGIIMSSNTTSVLDEKMDNDKWFTALYELRKSEMRLNKKKAMEP</sequence>
<dbReference type="AlphaFoldDB" id="A0A2M7YIF8"/>
<gene>
    <name evidence="2" type="ORF">CO161_04755</name>
</gene>
<organism evidence="2 3">
    <name type="scientific">Candidatus Portnoybacteria bacterium CG_4_9_14_3_um_filter_44_9</name>
    <dbReference type="NCBI Taxonomy" id="1974806"/>
    <lineage>
        <taxon>Bacteria</taxon>
        <taxon>Candidatus Portnoyibacteriota</taxon>
    </lineage>
</organism>
<comment type="caution">
    <text evidence="2">The sequence shown here is derived from an EMBL/GenBank/DDBJ whole genome shotgun (WGS) entry which is preliminary data.</text>
</comment>
<evidence type="ECO:0000256" key="1">
    <source>
        <dbReference type="SAM" id="Phobius"/>
    </source>
</evidence>
<dbReference type="Proteomes" id="UP000229026">
    <property type="component" value="Unassembled WGS sequence"/>
</dbReference>
<protein>
    <submittedName>
        <fullName evidence="2">Uncharacterized protein</fullName>
    </submittedName>
</protein>
<name>A0A2M7YIF8_9BACT</name>
<feature type="transmembrane region" description="Helical" evidence="1">
    <location>
        <begin position="81"/>
        <end position="103"/>
    </location>
</feature>
<keyword evidence="1" id="KW-0472">Membrane</keyword>
<accession>A0A2M7YIF8</accession>
<feature type="transmembrane region" description="Helical" evidence="1">
    <location>
        <begin position="56"/>
        <end position="75"/>
    </location>
</feature>
<evidence type="ECO:0000313" key="3">
    <source>
        <dbReference type="Proteomes" id="UP000229026"/>
    </source>
</evidence>